<organism evidence="2">
    <name type="scientific">Arundo donax</name>
    <name type="common">Giant reed</name>
    <name type="synonym">Donax arundinaceus</name>
    <dbReference type="NCBI Taxonomy" id="35708"/>
    <lineage>
        <taxon>Eukaryota</taxon>
        <taxon>Viridiplantae</taxon>
        <taxon>Streptophyta</taxon>
        <taxon>Embryophyta</taxon>
        <taxon>Tracheophyta</taxon>
        <taxon>Spermatophyta</taxon>
        <taxon>Magnoliopsida</taxon>
        <taxon>Liliopsida</taxon>
        <taxon>Poales</taxon>
        <taxon>Poaceae</taxon>
        <taxon>PACMAD clade</taxon>
        <taxon>Arundinoideae</taxon>
        <taxon>Arundineae</taxon>
        <taxon>Arundo</taxon>
    </lineage>
</organism>
<keyword evidence="1" id="KW-0472">Membrane</keyword>
<feature type="transmembrane region" description="Helical" evidence="1">
    <location>
        <begin position="12"/>
        <end position="30"/>
    </location>
</feature>
<evidence type="ECO:0000313" key="2">
    <source>
        <dbReference type="EMBL" id="JAE28481.1"/>
    </source>
</evidence>
<dbReference type="EMBL" id="GBRH01169415">
    <property type="protein sequence ID" value="JAE28481.1"/>
    <property type="molecule type" value="Transcribed_RNA"/>
</dbReference>
<dbReference type="AlphaFoldDB" id="A0A0A9H0X7"/>
<sequence length="46" mass="5614">MVERLVPCRCAAMLLRFFFHSVWVLIRMFLVLDFVDLRTSVIFFKF</sequence>
<reference evidence="2" key="2">
    <citation type="journal article" date="2015" name="Data Brief">
        <title>Shoot transcriptome of the giant reed, Arundo donax.</title>
        <authorList>
            <person name="Barrero R.A."/>
            <person name="Guerrero F.D."/>
            <person name="Moolhuijzen P."/>
            <person name="Goolsby J.A."/>
            <person name="Tidwell J."/>
            <person name="Bellgard S.E."/>
            <person name="Bellgard M.I."/>
        </authorList>
    </citation>
    <scope>NUCLEOTIDE SEQUENCE</scope>
    <source>
        <tissue evidence="2">Shoot tissue taken approximately 20 cm above the soil surface</tissue>
    </source>
</reference>
<reference evidence="2" key="1">
    <citation type="submission" date="2014-09" db="EMBL/GenBank/DDBJ databases">
        <authorList>
            <person name="Magalhaes I.L.F."/>
            <person name="Oliveira U."/>
            <person name="Santos F.R."/>
            <person name="Vidigal T.H.D.A."/>
            <person name="Brescovit A.D."/>
            <person name="Santos A.J."/>
        </authorList>
    </citation>
    <scope>NUCLEOTIDE SEQUENCE</scope>
    <source>
        <tissue evidence="2">Shoot tissue taken approximately 20 cm above the soil surface</tissue>
    </source>
</reference>
<accession>A0A0A9H0X7</accession>
<proteinExistence type="predicted"/>
<evidence type="ECO:0000256" key="1">
    <source>
        <dbReference type="SAM" id="Phobius"/>
    </source>
</evidence>
<keyword evidence="1" id="KW-0812">Transmembrane</keyword>
<protein>
    <submittedName>
        <fullName evidence="2">Uncharacterized protein</fullName>
    </submittedName>
</protein>
<keyword evidence="1" id="KW-1133">Transmembrane helix</keyword>
<name>A0A0A9H0X7_ARUDO</name>